<evidence type="ECO:0000256" key="1">
    <source>
        <dbReference type="ARBA" id="ARBA00004477"/>
    </source>
</evidence>
<feature type="transmembrane region" description="Helical" evidence="13">
    <location>
        <begin position="389"/>
        <end position="410"/>
    </location>
</feature>
<reference evidence="14 15" key="1">
    <citation type="submission" date="2023-03" db="EMBL/GenBank/DDBJ databases">
        <title>Genome sequence of Lichtheimia ornata CBS 291.66.</title>
        <authorList>
            <person name="Mohabir J.T."/>
            <person name="Shea T.P."/>
            <person name="Kurbessoian T."/>
            <person name="Berby B."/>
            <person name="Fontaine J."/>
            <person name="Livny J."/>
            <person name="Gnirke A."/>
            <person name="Stajich J.E."/>
            <person name="Cuomo C.A."/>
        </authorList>
    </citation>
    <scope>NUCLEOTIDE SEQUENCE [LARGE SCALE GENOMIC DNA]</scope>
    <source>
        <strain evidence="14">CBS 291.66</strain>
    </source>
</reference>
<feature type="transmembrane region" description="Helical" evidence="13">
    <location>
        <begin position="76"/>
        <end position="95"/>
    </location>
</feature>
<dbReference type="InterPro" id="IPR004277">
    <property type="entry name" value="PSS"/>
</dbReference>
<dbReference type="EMBL" id="JARTCD010000025">
    <property type="protein sequence ID" value="KAJ8658223.1"/>
    <property type="molecule type" value="Genomic_DNA"/>
</dbReference>
<gene>
    <name evidence="14" type="ORF">O0I10_005905</name>
</gene>
<evidence type="ECO:0000256" key="13">
    <source>
        <dbReference type="SAM" id="Phobius"/>
    </source>
</evidence>
<evidence type="ECO:0000256" key="4">
    <source>
        <dbReference type="ARBA" id="ARBA00022679"/>
    </source>
</evidence>
<name>A0AAD7XZ51_9FUNG</name>
<evidence type="ECO:0000256" key="5">
    <source>
        <dbReference type="ARBA" id="ARBA00022692"/>
    </source>
</evidence>
<keyword evidence="8" id="KW-0443">Lipid metabolism</keyword>
<evidence type="ECO:0000313" key="14">
    <source>
        <dbReference type="EMBL" id="KAJ8658223.1"/>
    </source>
</evidence>
<evidence type="ECO:0000256" key="9">
    <source>
        <dbReference type="ARBA" id="ARBA00023136"/>
    </source>
</evidence>
<dbReference type="GO" id="GO:0005789">
    <property type="term" value="C:endoplasmic reticulum membrane"/>
    <property type="evidence" value="ECO:0007669"/>
    <property type="project" value="UniProtKB-SubCell"/>
</dbReference>
<evidence type="ECO:0000256" key="7">
    <source>
        <dbReference type="ARBA" id="ARBA00022989"/>
    </source>
</evidence>
<comment type="caution">
    <text evidence="14">The sequence shown here is derived from an EMBL/GenBank/DDBJ whole genome shotgun (WGS) entry which is preliminary data.</text>
</comment>
<feature type="transmembrane region" description="Helical" evidence="13">
    <location>
        <begin position="45"/>
        <end position="64"/>
    </location>
</feature>
<dbReference type="Pfam" id="PF03034">
    <property type="entry name" value="PSS"/>
    <property type="match status" value="1"/>
</dbReference>
<dbReference type="RefSeq" id="XP_058343136.1">
    <property type="nucleotide sequence ID" value="XM_058485941.1"/>
</dbReference>
<organism evidence="14 15">
    <name type="scientific">Lichtheimia ornata</name>
    <dbReference type="NCBI Taxonomy" id="688661"/>
    <lineage>
        <taxon>Eukaryota</taxon>
        <taxon>Fungi</taxon>
        <taxon>Fungi incertae sedis</taxon>
        <taxon>Mucoromycota</taxon>
        <taxon>Mucoromycotina</taxon>
        <taxon>Mucoromycetes</taxon>
        <taxon>Mucorales</taxon>
        <taxon>Lichtheimiaceae</taxon>
        <taxon>Lichtheimia</taxon>
    </lineage>
</organism>
<evidence type="ECO:0000256" key="6">
    <source>
        <dbReference type="ARBA" id="ARBA00022824"/>
    </source>
</evidence>
<comment type="pathway">
    <text evidence="2">Lipid metabolism.</text>
</comment>
<evidence type="ECO:0000256" key="3">
    <source>
        <dbReference type="ARBA" id="ARBA00022516"/>
    </source>
</evidence>
<keyword evidence="6" id="KW-0256">Endoplasmic reticulum</keyword>
<dbReference type="GO" id="GO:0006659">
    <property type="term" value="P:phosphatidylserine biosynthetic process"/>
    <property type="evidence" value="ECO:0007669"/>
    <property type="project" value="InterPro"/>
</dbReference>
<keyword evidence="3" id="KW-0444">Lipid biosynthesis</keyword>
<dbReference type="AlphaFoldDB" id="A0AAD7XZ51"/>
<keyword evidence="11" id="KW-1208">Phospholipid metabolism</keyword>
<dbReference type="Proteomes" id="UP001234581">
    <property type="component" value="Unassembled WGS sequence"/>
</dbReference>
<sequence>MVKPRQKTLLPPTMKQFVSQCQSGQFEQQQQRHGQHTYPPPYLSVHPHTLTALALLLAWLFYAAVRTNYEGTETSVKLGISAAMGCFVFIGMLQFRDGPFIRPSIPFWRAVLSLSVLYQLLLVFLLFLNKDEARKFMVYFDTNLGRQLPERSYAESCDLSMDTLKNQMDIFVLAHVVGWYGKSIILRDYWLCWIVSVTFEFCEYSLQHQLNNFAECWWDHWILDVLVCNWAGIYLGMKTCRYFEMKEYSWVGFRQIKGLKGKAKRAVQQFTPHDWTRFEWKSTSSPKNYFGVIGLMIVALQCELNCFYLKYLLWVPPEHPLNTYRLTLMFLFSLPAARDVYQYLMDGPNNGTKRLGAHAWLMICNVMTESIICLKFSENEFPVPAPMAVKIGWSIVAAVVLVIFPLWRFIIRPPQAIYIPEEKCE</sequence>
<evidence type="ECO:0000256" key="11">
    <source>
        <dbReference type="ARBA" id="ARBA00023264"/>
    </source>
</evidence>
<keyword evidence="7 13" id="KW-1133">Transmembrane helix</keyword>
<comment type="subcellular location">
    <subcellularLocation>
        <location evidence="1">Endoplasmic reticulum membrane</location>
        <topology evidence="1">Multi-pass membrane protein</topology>
    </subcellularLocation>
</comment>
<evidence type="ECO:0000313" key="15">
    <source>
        <dbReference type="Proteomes" id="UP001234581"/>
    </source>
</evidence>
<evidence type="ECO:0000256" key="12">
    <source>
        <dbReference type="ARBA" id="ARBA00025707"/>
    </source>
</evidence>
<keyword evidence="10" id="KW-0594">Phospholipid biosynthesis</keyword>
<dbReference type="GeneID" id="83213317"/>
<evidence type="ECO:0000256" key="8">
    <source>
        <dbReference type="ARBA" id="ARBA00023098"/>
    </source>
</evidence>
<comment type="pathway">
    <text evidence="12">Phospholipid metabolism.</text>
</comment>
<accession>A0AAD7XZ51</accession>
<evidence type="ECO:0000256" key="10">
    <source>
        <dbReference type="ARBA" id="ARBA00023209"/>
    </source>
</evidence>
<keyword evidence="9 13" id="KW-0472">Membrane</keyword>
<dbReference type="GO" id="GO:0106245">
    <property type="term" value="F:L-serine-phosphatidylethanolamine phosphatidyltransferase activity"/>
    <property type="evidence" value="ECO:0007669"/>
    <property type="project" value="InterPro"/>
</dbReference>
<feature type="transmembrane region" description="Helical" evidence="13">
    <location>
        <begin position="357"/>
        <end position="377"/>
    </location>
</feature>
<keyword evidence="15" id="KW-1185">Reference proteome</keyword>
<dbReference type="PANTHER" id="PTHR15362:SF7">
    <property type="entry name" value="PHOSPHATIDYLSERINE SYNTHASE 2"/>
    <property type="match status" value="1"/>
</dbReference>
<dbReference type="PANTHER" id="PTHR15362">
    <property type="entry name" value="PHOSPHATIDYLINOSITOL SYNTHASE"/>
    <property type="match status" value="1"/>
</dbReference>
<keyword evidence="4" id="KW-0808">Transferase</keyword>
<feature type="transmembrane region" description="Helical" evidence="13">
    <location>
        <begin position="107"/>
        <end position="128"/>
    </location>
</feature>
<proteinExistence type="predicted"/>
<evidence type="ECO:0000256" key="2">
    <source>
        <dbReference type="ARBA" id="ARBA00005189"/>
    </source>
</evidence>
<keyword evidence="5 13" id="KW-0812">Transmembrane</keyword>
<evidence type="ECO:0008006" key="16">
    <source>
        <dbReference type="Google" id="ProtNLM"/>
    </source>
</evidence>
<protein>
    <recommendedName>
        <fullName evidence="16">Phosphatidylserine synthase 2</fullName>
    </recommendedName>
</protein>